<protein>
    <submittedName>
        <fullName evidence="2">Uncharacterized protein</fullName>
    </submittedName>
</protein>
<accession>A0ABR0A6J2</accession>
<organism evidence="2 3">
    <name type="scientific">Daphnia magna</name>
    <dbReference type="NCBI Taxonomy" id="35525"/>
    <lineage>
        <taxon>Eukaryota</taxon>
        <taxon>Metazoa</taxon>
        <taxon>Ecdysozoa</taxon>
        <taxon>Arthropoda</taxon>
        <taxon>Crustacea</taxon>
        <taxon>Branchiopoda</taxon>
        <taxon>Diplostraca</taxon>
        <taxon>Cladocera</taxon>
        <taxon>Anomopoda</taxon>
        <taxon>Daphniidae</taxon>
        <taxon>Daphnia</taxon>
    </lineage>
</organism>
<dbReference type="Proteomes" id="UP001234178">
    <property type="component" value="Unassembled WGS sequence"/>
</dbReference>
<feature type="region of interest" description="Disordered" evidence="1">
    <location>
        <begin position="29"/>
        <end position="48"/>
    </location>
</feature>
<sequence>MAEVHGWHSLKRVTVFMLDVMLISTYKKQNDYEDDSKKKEENDGKTEVVSRACPVVAGSSTSSPLNRLWQEQQKSPGGCKEMRGTEYEWKGDATQPVNKTHTKLKGSAS</sequence>
<feature type="region of interest" description="Disordered" evidence="1">
    <location>
        <begin position="57"/>
        <end position="83"/>
    </location>
</feature>
<evidence type="ECO:0000256" key="1">
    <source>
        <dbReference type="SAM" id="MobiDB-lite"/>
    </source>
</evidence>
<gene>
    <name evidence="2" type="ORF">OUZ56_002695</name>
</gene>
<keyword evidence="3" id="KW-1185">Reference proteome</keyword>
<comment type="caution">
    <text evidence="2">The sequence shown here is derived from an EMBL/GenBank/DDBJ whole genome shotgun (WGS) entry which is preliminary data.</text>
</comment>
<feature type="compositionally biased region" description="Polar residues" evidence="1">
    <location>
        <begin position="58"/>
        <end position="75"/>
    </location>
</feature>
<evidence type="ECO:0000313" key="2">
    <source>
        <dbReference type="EMBL" id="KAK4020745.1"/>
    </source>
</evidence>
<dbReference type="EMBL" id="JAOYFB010000036">
    <property type="protein sequence ID" value="KAK4020745.1"/>
    <property type="molecule type" value="Genomic_DNA"/>
</dbReference>
<proteinExistence type="predicted"/>
<reference evidence="2 3" key="1">
    <citation type="journal article" date="2023" name="Nucleic Acids Res.">
        <title>The hologenome of Daphnia magna reveals possible DNA methylation and microbiome-mediated evolution of the host genome.</title>
        <authorList>
            <person name="Chaturvedi A."/>
            <person name="Li X."/>
            <person name="Dhandapani V."/>
            <person name="Marshall H."/>
            <person name="Kissane S."/>
            <person name="Cuenca-Cambronero M."/>
            <person name="Asole G."/>
            <person name="Calvet F."/>
            <person name="Ruiz-Romero M."/>
            <person name="Marangio P."/>
            <person name="Guigo R."/>
            <person name="Rago D."/>
            <person name="Mirbahai L."/>
            <person name="Eastwood N."/>
            <person name="Colbourne J.K."/>
            <person name="Zhou J."/>
            <person name="Mallon E."/>
            <person name="Orsini L."/>
        </authorList>
    </citation>
    <scope>NUCLEOTIDE SEQUENCE [LARGE SCALE GENOMIC DNA]</scope>
    <source>
        <strain evidence="2">LRV0_1</strain>
    </source>
</reference>
<name>A0ABR0A6J2_9CRUS</name>
<evidence type="ECO:0000313" key="3">
    <source>
        <dbReference type="Proteomes" id="UP001234178"/>
    </source>
</evidence>